<organism evidence="3 4">
    <name type="scientific">Corynebacterium doosanense CAU 212 = DSM 45436</name>
    <dbReference type="NCBI Taxonomy" id="558173"/>
    <lineage>
        <taxon>Bacteria</taxon>
        <taxon>Bacillati</taxon>
        <taxon>Actinomycetota</taxon>
        <taxon>Actinomycetes</taxon>
        <taxon>Mycobacteriales</taxon>
        <taxon>Corynebacteriaceae</taxon>
        <taxon>Corynebacterium</taxon>
    </lineage>
</organism>
<dbReference type="RefSeq" id="WP_018020642.1">
    <property type="nucleotide sequence ID" value="NZ_AQUX01000001.1"/>
</dbReference>
<dbReference type="SUPFAM" id="SSF100950">
    <property type="entry name" value="NagB/RpiA/CoA transferase-like"/>
    <property type="match status" value="1"/>
</dbReference>
<dbReference type="Proteomes" id="UP000029914">
    <property type="component" value="Chromosome"/>
</dbReference>
<evidence type="ECO:0000313" key="3">
    <source>
        <dbReference type="EMBL" id="AIT61662.1"/>
    </source>
</evidence>
<name>A0A097IHN7_9CORY</name>
<keyword evidence="2" id="KW-0808">Transferase</keyword>
<dbReference type="STRING" id="558173.CDOO_10570"/>
<dbReference type="OrthoDB" id="9778604at2"/>
<protein>
    <submittedName>
        <fullName evidence="3">Lipoprotein</fullName>
    </submittedName>
</protein>
<evidence type="ECO:0000256" key="2">
    <source>
        <dbReference type="ARBA" id="ARBA00022679"/>
    </source>
</evidence>
<dbReference type="GO" id="GO:0008410">
    <property type="term" value="F:CoA-transferase activity"/>
    <property type="evidence" value="ECO:0007669"/>
    <property type="project" value="InterPro"/>
</dbReference>
<dbReference type="InterPro" id="IPR037171">
    <property type="entry name" value="NagB/RpiA_transferase-like"/>
</dbReference>
<dbReference type="HOGENOM" id="CLU_019942_2_0_11"/>
<dbReference type="NCBIfam" id="TIGR02429">
    <property type="entry name" value="pcaI_scoA_fam"/>
    <property type="match status" value="1"/>
</dbReference>
<proteinExistence type="inferred from homology"/>
<dbReference type="Pfam" id="PF01144">
    <property type="entry name" value="CoA_trans"/>
    <property type="match status" value="1"/>
</dbReference>
<dbReference type="InterPro" id="IPR004163">
    <property type="entry name" value="CoA_transf_BS"/>
</dbReference>
<dbReference type="SMART" id="SM00882">
    <property type="entry name" value="CoA_trans"/>
    <property type="match status" value="1"/>
</dbReference>
<keyword evidence="4" id="KW-1185">Reference proteome</keyword>
<evidence type="ECO:0000313" key="4">
    <source>
        <dbReference type="Proteomes" id="UP000029914"/>
    </source>
</evidence>
<accession>A0A097IHN7</accession>
<dbReference type="Gene3D" id="3.40.1080.10">
    <property type="entry name" value="Glutaconate Coenzyme A-transferase"/>
    <property type="match status" value="1"/>
</dbReference>
<gene>
    <name evidence="3" type="ORF">CDOO_10570</name>
</gene>
<dbReference type="EMBL" id="CP006764">
    <property type="protein sequence ID" value="AIT61662.1"/>
    <property type="molecule type" value="Genomic_DNA"/>
</dbReference>
<dbReference type="AlphaFoldDB" id="A0A097IHN7"/>
<dbReference type="eggNOG" id="COG1788">
    <property type="taxonomic scope" value="Bacteria"/>
</dbReference>
<evidence type="ECO:0000256" key="1">
    <source>
        <dbReference type="ARBA" id="ARBA00005612"/>
    </source>
</evidence>
<dbReference type="KEGG" id="cdo:CDOO_10570"/>
<dbReference type="PANTHER" id="PTHR13707:SF60">
    <property type="entry name" value="ACETATE COA-TRANSFERASE SUBUNIT ALPHA"/>
    <property type="match status" value="1"/>
</dbReference>
<sequence length="250" mass="26536">MLDKTIDSIDVAVADISDGASVAVGGFGLVGIPAGLIEALRRQGATDLTVISNNLGTDGFGLGLLLQDGRISRSIGSYIGSNREYARQYLSGELTVEFTPQGTLAERLRAGGNGIPAFYTKAGVGTQLADGGLPSRYNTDGTVAEVSPPKETREFGGELFVLEEGIRADFALVHAHKADRYGNLVFRKTARNFNPDAAMSGRVTIAQVEQLVDEIEGDEVHLPGIFVDRVVVVGPQETGVEKRTLTEKEG</sequence>
<dbReference type="InterPro" id="IPR004165">
    <property type="entry name" value="CoA_trans_fam_I"/>
</dbReference>
<keyword evidence="3" id="KW-0449">Lipoprotein</keyword>
<dbReference type="InterPro" id="IPR012792">
    <property type="entry name" value="3-oxoacid_CoA-transf_A"/>
</dbReference>
<dbReference type="PROSITE" id="PS01273">
    <property type="entry name" value="COA_TRANSF_1"/>
    <property type="match status" value="1"/>
</dbReference>
<comment type="similarity">
    <text evidence="1">Belongs to the 3-oxoacid CoA-transferase subunit A family.</text>
</comment>
<reference evidence="3 4" key="1">
    <citation type="submission" date="2013-09" db="EMBL/GenBank/DDBJ databases">
        <title>Complete genome sequence of Corynebacterium doosanense CAU 212(T) (=DSM 45436(T)), isolated from activated sludge.</title>
        <authorList>
            <person name="Schaffert L."/>
            <person name="Albersmeier A."/>
            <person name="Kalinowski J."/>
            <person name="Ruckert C."/>
        </authorList>
    </citation>
    <scope>NUCLEOTIDE SEQUENCE [LARGE SCALE GENOMIC DNA]</scope>
    <source>
        <strain evidence="3 4">CAU 212</strain>
    </source>
</reference>
<dbReference type="PANTHER" id="PTHR13707">
    <property type="entry name" value="KETOACID-COENZYME A TRANSFERASE"/>
    <property type="match status" value="1"/>
</dbReference>